<name>A0ABD5S307_9EURY</name>
<evidence type="ECO:0000256" key="6">
    <source>
        <dbReference type="SAM" id="MobiDB-lite"/>
    </source>
</evidence>
<evidence type="ECO:0000256" key="4">
    <source>
        <dbReference type="ARBA" id="ARBA00022989"/>
    </source>
</evidence>
<evidence type="ECO:0000256" key="5">
    <source>
        <dbReference type="ARBA" id="ARBA00023136"/>
    </source>
</evidence>
<sequence length="100" mass="9991">LFAWSAALVELVGGLLLPLGLVTRLAALLAASEMAVATLAVHLGNGFLVSEGGFEFTLVLALIALSLVLTGPGSPSVDRDLLGGRLDPLARSRSGGPAGA</sequence>
<evidence type="ECO:0000313" key="9">
    <source>
        <dbReference type="Proteomes" id="UP001596328"/>
    </source>
</evidence>
<evidence type="ECO:0000256" key="3">
    <source>
        <dbReference type="ARBA" id="ARBA00022692"/>
    </source>
</evidence>
<dbReference type="Pfam" id="PF07681">
    <property type="entry name" value="DoxX"/>
    <property type="match status" value="1"/>
</dbReference>
<gene>
    <name evidence="8" type="ORF">ACFQE1_17275</name>
</gene>
<keyword evidence="3 7" id="KW-0812">Transmembrane</keyword>
<accession>A0ABD5S307</accession>
<protein>
    <submittedName>
        <fullName evidence="8">DoxX family protein</fullName>
    </submittedName>
</protein>
<dbReference type="PANTHER" id="PTHR33452:SF1">
    <property type="entry name" value="INNER MEMBRANE PROTEIN YPHA-RELATED"/>
    <property type="match status" value="1"/>
</dbReference>
<organism evidence="8 9">
    <name type="scientific">Halobium palmae</name>
    <dbReference type="NCBI Taxonomy" id="1776492"/>
    <lineage>
        <taxon>Archaea</taxon>
        <taxon>Methanobacteriati</taxon>
        <taxon>Methanobacteriota</taxon>
        <taxon>Stenosarchaea group</taxon>
        <taxon>Halobacteria</taxon>
        <taxon>Halobacteriales</taxon>
        <taxon>Haloferacaceae</taxon>
        <taxon>Halobium</taxon>
    </lineage>
</organism>
<dbReference type="PANTHER" id="PTHR33452">
    <property type="entry name" value="OXIDOREDUCTASE CATD-RELATED"/>
    <property type="match status" value="1"/>
</dbReference>
<comment type="subcellular location">
    <subcellularLocation>
        <location evidence="1">Cell membrane</location>
        <topology evidence="1">Multi-pass membrane protein</topology>
    </subcellularLocation>
</comment>
<dbReference type="InterPro" id="IPR032808">
    <property type="entry name" value="DoxX"/>
</dbReference>
<keyword evidence="2" id="KW-1003">Cell membrane</keyword>
<evidence type="ECO:0000256" key="7">
    <source>
        <dbReference type="SAM" id="Phobius"/>
    </source>
</evidence>
<feature type="non-terminal residue" evidence="8">
    <location>
        <position position="1"/>
    </location>
</feature>
<comment type="caution">
    <text evidence="8">The sequence shown here is derived from an EMBL/GenBank/DDBJ whole genome shotgun (WGS) entry which is preliminary data.</text>
</comment>
<feature type="region of interest" description="Disordered" evidence="6">
    <location>
        <begin position="71"/>
        <end position="100"/>
    </location>
</feature>
<dbReference type="AlphaFoldDB" id="A0ABD5S307"/>
<proteinExistence type="predicted"/>
<dbReference type="Proteomes" id="UP001596328">
    <property type="component" value="Unassembled WGS sequence"/>
</dbReference>
<evidence type="ECO:0000256" key="1">
    <source>
        <dbReference type="ARBA" id="ARBA00004651"/>
    </source>
</evidence>
<dbReference type="GO" id="GO:0005886">
    <property type="term" value="C:plasma membrane"/>
    <property type="evidence" value="ECO:0007669"/>
    <property type="project" value="UniProtKB-SubCell"/>
</dbReference>
<feature type="transmembrane region" description="Helical" evidence="7">
    <location>
        <begin position="56"/>
        <end position="75"/>
    </location>
</feature>
<keyword evidence="4 7" id="KW-1133">Transmembrane helix</keyword>
<keyword evidence="5 7" id="KW-0472">Membrane</keyword>
<evidence type="ECO:0000256" key="2">
    <source>
        <dbReference type="ARBA" id="ARBA00022475"/>
    </source>
</evidence>
<evidence type="ECO:0000313" key="8">
    <source>
        <dbReference type="EMBL" id="MFC6726083.1"/>
    </source>
</evidence>
<dbReference type="InterPro" id="IPR051907">
    <property type="entry name" value="DoxX-like_oxidoreductase"/>
</dbReference>
<keyword evidence="9" id="KW-1185">Reference proteome</keyword>
<reference evidence="8 9" key="1">
    <citation type="journal article" date="2019" name="Int. J. Syst. Evol. Microbiol.">
        <title>The Global Catalogue of Microorganisms (GCM) 10K type strain sequencing project: providing services to taxonomists for standard genome sequencing and annotation.</title>
        <authorList>
            <consortium name="The Broad Institute Genomics Platform"/>
            <consortium name="The Broad Institute Genome Sequencing Center for Infectious Disease"/>
            <person name="Wu L."/>
            <person name="Ma J."/>
        </authorList>
    </citation>
    <scope>NUCLEOTIDE SEQUENCE [LARGE SCALE GENOMIC DNA]</scope>
    <source>
        <strain evidence="8 9">NBRC 111368</strain>
    </source>
</reference>
<dbReference type="EMBL" id="JBHSWU010000878">
    <property type="protein sequence ID" value="MFC6726083.1"/>
    <property type="molecule type" value="Genomic_DNA"/>
</dbReference>